<feature type="region of interest" description="Disordered" evidence="1">
    <location>
        <begin position="73"/>
        <end position="100"/>
    </location>
</feature>
<evidence type="ECO:0000256" key="1">
    <source>
        <dbReference type="SAM" id="MobiDB-lite"/>
    </source>
</evidence>
<accession>A0AAV1F886</accession>
<evidence type="ECO:0000313" key="3">
    <source>
        <dbReference type="Proteomes" id="UP001178508"/>
    </source>
</evidence>
<name>A0AAV1F886_XYRNO</name>
<proteinExistence type="predicted"/>
<feature type="compositionally biased region" description="Basic and acidic residues" evidence="1">
    <location>
        <begin position="79"/>
        <end position="95"/>
    </location>
</feature>
<dbReference type="AlphaFoldDB" id="A0AAV1F886"/>
<sequence>MEQGMERRQFELARVQACQPGASRLRGKWTGPGHEWWCEEWAKSMSRLEQRPIHAWEVMEMVKNLKDGEGLRIAAPPREQAKEGNKQPADSRPRENWAGPGHEWWSEEWAKSMSRLEQRPLHAWIVKERVKNLKDGEVLRIAAPPREQAKGVNRHAQGCQPADGRPTGKWTGHDREWWFEGWPKSWLEPEQSSNQLFEDCQPADSRPTGKWTGHDREWWFEGWPKSWLEPEQSSNQLFEDCQPADSRPTGKWTGHDREWWFEGWPKSWLEPEQSSNQLFEDCQPADSRPTGKWTGHDREWWFEGWPKSWLEPEQSSNQLFEDCQPADSRPTGKWTGHDREWWFEGWPKSWLEPEQSSNQLFED</sequence>
<keyword evidence="3" id="KW-1185">Reference proteome</keyword>
<reference evidence="2" key="1">
    <citation type="submission" date="2023-08" db="EMBL/GenBank/DDBJ databases">
        <authorList>
            <person name="Alioto T."/>
            <person name="Alioto T."/>
            <person name="Gomez Garrido J."/>
        </authorList>
    </citation>
    <scope>NUCLEOTIDE SEQUENCE</scope>
</reference>
<feature type="region of interest" description="Disordered" evidence="1">
    <location>
        <begin position="148"/>
        <end position="171"/>
    </location>
</feature>
<protein>
    <submittedName>
        <fullName evidence="2">Uncharacterized protein</fullName>
    </submittedName>
</protein>
<dbReference type="EMBL" id="OY660868">
    <property type="protein sequence ID" value="CAJ1057190.1"/>
    <property type="molecule type" value="Genomic_DNA"/>
</dbReference>
<organism evidence="2 3">
    <name type="scientific">Xyrichtys novacula</name>
    <name type="common">Pearly razorfish</name>
    <name type="synonym">Hemipteronotus novacula</name>
    <dbReference type="NCBI Taxonomy" id="13765"/>
    <lineage>
        <taxon>Eukaryota</taxon>
        <taxon>Metazoa</taxon>
        <taxon>Chordata</taxon>
        <taxon>Craniata</taxon>
        <taxon>Vertebrata</taxon>
        <taxon>Euteleostomi</taxon>
        <taxon>Actinopterygii</taxon>
        <taxon>Neopterygii</taxon>
        <taxon>Teleostei</taxon>
        <taxon>Neoteleostei</taxon>
        <taxon>Acanthomorphata</taxon>
        <taxon>Eupercaria</taxon>
        <taxon>Labriformes</taxon>
        <taxon>Labridae</taxon>
        <taxon>Xyrichtys</taxon>
    </lineage>
</organism>
<evidence type="ECO:0000313" key="2">
    <source>
        <dbReference type="EMBL" id="CAJ1057190.1"/>
    </source>
</evidence>
<dbReference type="Proteomes" id="UP001178508">
    <property type="component" value="Chromosome 5"/>
</dbReference>
<gene>
    <name evidence="2" type="ORF">XNOV1_A027697</name>
</gene>